<sequence>MEIDHLVVVAETLEAGVHAVEEALGVTPHQGGHHPYMGTHNRVLSLGPSAYLEILAIDPNAPKPDRPRWFDLDNFQGPPQLRYWAVRAQDMTRAMAEAPLGMGHVAHLTRGSLSWDMALTTTGEMPYDGAIPALLHWHGVKASDLMPDTGFTLQRLLVEHPEIDDVRATWPRLTQIHNLEFHKAAAPHLRAEIATEAGLKILDGQLRLS</sequence>
<evidence type="ECO:0000313" key="2">
    <source>
        <dbReference type="EMBL" id="TRD16682.1"/>
    </source>
</evidence>
<dbReference type="OrthoDB" id="8451710at2"/>
<dbReference type="EMBL" id="VFSV01000027">
    <property type="protein sequence ID" value="TRD16682.1"/>
    <property type="molecule type" value="Genomic_DNA"/>
</dbReference>
<dbReference type="InterPro" id="IPR025870">
    <property type="entry name" value="Glyoxalase-like_dom"/>
</dbReference>
<gene>
    <name evidence="2" type="ORF">FEV53_13850</name>
</gene>
<dbReference type="AlphaFoldDB" id="A0A547PRA1"/>
<dbReference type="Proteomes" id="UP000318590">
    <property type="component" value="Unassembled WGS sequence"/>
</dbReference>
<dbReference type="Pfam" id="PF13468">
    <property type="entry name" value="Glyoxalase_3"/>
    <property type="match status" value="1"/>
</dbReference>
<name>A0A547PRA1_9RHOB</name>
<protein>
    <submittedName>
        <fullName evidence="2">VOC family protein</fullName>
    </submittedName>
</protein>
<comment type="caution">
    <text evidence="2">The sequence shown here is derived from an EMBL/GenBank/DDBJ whole genome shotgun (WGS) entry which is preliminary data.</text>
</comment>
<evidence type="ECO:0000259" key="1">
    <source>
        <dbReference type="Pfam" id="PF13468"/>
    </source>
</evidence>
<evidence type="ECO:0000313" key="3">
    <source>
        <dbReference type="Proteomes" id="UP000318590"/>
    </source>
</evidence>
<feature type="domain" description="Glyoxalase-like" evidence="1">
    <location>
        <begin position="3"/>
        <end position="173"/>
    </location>
</feature>
<dbReference type="Gene3D" id="3.10.180.10">
    <property type="entry name" value="2,3-Dihydroxybiphenyl 1,2-Dioxygenase, domain 1"/>
    <property type="match status" value="1"/>
</dbReference>
<proteinExistence type="predicted"/>
<reference evidence="2 3" key="1">
    <citation type="submission" date="2019-06" db="EMBL/GenBank/DDBJ databases">
        <title>Paenimaribius caenipelagi gen. nov., sp. nov., isolated from a tidal flat.</title>
        <authorList>
            <person name="Yoon J.-H."/>
        </authorList>
    </citation>
    <scope>NUCLEOTIDE SEQUENCE [LARGE SCALE GENOMIC DNA]</scope>
    <source>
        <strain evidence="2 3">JBTF-M29</strain>
    </source>
</reference>
<keyword evidence="3" id="KW-1185">Reference proteome</keyword>
<dbReference type="RefSeq" id="WP_142835416.1">
    <property type="nucleotide sequence ID" value="NZ_VFSV01000027.1"/>
</dbReference>
<accession>A0A547PRA1</accession>
<dbReference type="InterPro" id="IPR029068">
    <property type="entry name" value="Glyas_Bleomycin-R_OHBP_Dase"/>
</dbReference>
<organism evidence="2 3">
    <name type="scientific">Palleronia caenipelagi</name>
    <dbReference type="NCBI Taxonomy" id="2489174"/>
    <lineage>
        <taxon>Bacteria</taxon>
        <taxon>Pseudomonadati</taxon>
        <taxon>Pseudomonadota</taxon>
        <taxon>Alphaproteobacteria</taxon>
        <taxon>Rhodobacterales</taxon>
        <taxon>Roseobacteraceae</taxon>
        <taxon>Palleronia</taxon>
    </lineage>
</organism>